<proteinExistence type="predicted"/>
<dbReference type="EMBL" id="JABCUV010000001">
    <property type="protein sequence ID" value="NMW92563.1"/>
    <property type="molecule type" value="Genomic_DNA"/>
</dbReference>
<gene>
    <name evidence="2" type="ORF">HHJ74_02370</name>
    <name evidence="1" type="ORF">HHJ78_06850</name>
    <name evidence="3" type="ORF">NCTC11819_01730</name>
</gene>
<dbReference type="Proteomes" id="UP000578252">
    <property type="component" value="Unassembled WGS sequence"/>
</dbReference>
<name>A0A2J9KSZ9_9ACTO</name>
<evidence type="ECO:0000313" key="1">
    <source>
        <dbReference type="EMBL" id="NMW65250.1"/>
    </source>
</evidence>
<evidence type="ECO:0000313" key="6">
    <source>
        <dbReference type="Proteomes" id="UP000582487"/>
    </source>
</evidence>
<comment type="caution">
    <text evidence="1">The sequence shown here is derived from an EMBL/GenBank/DDBJ whole genome shotgun (WGS) entry which is preliminary data.</text>
</comment>
<accession>A0A2J9KSZ9</accession>
<organism evidence="1 5">
    <name type="scientific">Mobiluncus mulieris</name>
    <dbReference type="NCBI Taxonomy" id="2052"/>
    <lineage>
        <taxon>Bacteria</taxon>
        <taxon>Bacillati</taxon>
        <taxon>Actinomycetota</taxon>
        <taxon>Actinomycetes</taxon>
        <taxon>Actinomycetales</taxon>
        <taxon>Actinomycetaceae</taxon>
        <taxon>Mobiluncus</taxon>
    </lineage>
</organism>
<sequence length="258" mass="29420">MGTSLELAILSRKSCLSESERQDFVALFLGLSEEWFDFEGNSCAPWYYHPEEDWSDDIQNLLAWAYVTLPDNQKPPFALLFETMTRCVEQVAAVKADGFYVRLDYFNIPQRRTRVLYGKKTSAKNRSLLHSLVGTIPSVVLPDMRGESYFHFTSENPTLTEKIKIVIDIAAYNNVDLLVNIFCSLIDRYEKNCSIVAVSRALPHSQYGMDIQTVELSINASEWSSFIAGRILRILFQSLNLSKSTSPLTITMNREVFT</sequence>
<reference evidence="5 6" key="2">
    <citation type="submission" date="2020-04" db="EMBL/GenBank/DDBJ databases">
        <title>Antimicrobial susceptibility and clonality of vaginal-derived multi-drug resistant Mobiluncus isolates in China.</title>
        <authorList>
            <person name="Zhang X."/>
        </authorList>
    </citation>
    <scope>NUCLEOTIDE SEQUENCE [LARGE SCALE GENOMIC DNA]</scope>
    <source>
        <strain evidence="1 5">13</strain>
        <strain evidence="2 6">7</strain>
    </source>
</reference>
<dbReference type="Proteomes" id="UP000255284">
    <property type="component" value="Unassembled WGS sequence"/>
</dbReference>
<protein>
    <submittedName>
        <fullName evidence="1">Uncharacterized protein</fullName>
    </submittedName>
</protein>
<reference evidence="3 4" key="1">
    <citation type="submission" date="2018-06" db="EMBL/GenBank/DDBJ databases">
        <authorList>
            <consortium name="Pathogen Informatics"/>
            <person name="Doyle S."/>
        </authorList>
    </citation>
    <scope>NUCLEOTIDE SEQUENCE [LARGE SCALE GENOMIC DNA]</scope>
    <source>
        <strain evidence="3 4">NCTC11819</strain>
    </source>
</reference>
<evidence type="ECO:0000313" key="3">
    <source>
        <dbReference type="EMBL" id="STO17145.1"/>
    </source>
</evidence>
<evidence type="ECO:0000313" key="2">
    <source>
        <dbReference type="EMBL" id="NMW92563.1"/>
    </source>
</evidence>
<evidence type="ECO:0000313" key="4">
    <source>
        <dbReference type="Proteomes" id="UP000255284"/>
    </source>
</evidence>
<dbReference type="OrthoDB" id="9984165at2"/>
<dbReference type="RefSeq" id="WP_004012091.1">
    <property type="nucleotide sequence ID" value="NZ_JABCUR010000005.1"/>
</dbReference>
<dbReference type="GeneID" id="61168221"/>
<dbReference type="Proteomes" id="UP000582487">
    <property type="component" value="Unassembled WGS sequence"/>
</dbReference>
<evidence type="ECO:0000313" key="5">
    <source>
        <dbReference type="Proteomes" id="UP000578252"/>
    </source>
</evidence>
<dbReference type="AlphaFoldDB" id="A0A2J9KSZ9"/>
<dbReference type="EMBL" id="JABCUR010000005">
    <property type="protein sequence ID" value="NMW65250.1"/>
    <property type="molecule type" value="Genomic_DNA"/>
</dbReference>
<dbReference type="EMBL" id="UGGQ01000006">
    <property type="protein sequence ID" value="STO17145.1"/>
    <property type="molecule type" value="Genomic_DNA"/>
</dbReference>